<dbReference type="GO" id="GO:1990281">
    <property type="term" value="C:efflux pump complex"/>
    <property type="evidence" value="ECO:0007669"/>
    <property type="project" value="TreeGrafter"/>
</dbReference>
<accession>A0A6S6TCD2</accession>
<dbReference type="EMBL" id="CACVAP010000068">
    <property type="protein sequence ID" value="CAA6812991.1"/>
    <property type="molecule type" value="Genomic_DNA"/>
</dbReference>
<dbReference type="NCBIfam" id="TIGR01730">
    <property type="entry name" value="RND_mfp"/>
    <property type="match status" value="1"/>
</dbReference>
<dbReference type="Gene3D" id="2.40.420.20">
    <property type="match status" value="1"/>
</dbReference>
<feature type="domain" description="CzcB-like barrel-sandwich hybrid" evidence="2">
    <location>
        <begin position="48"/>
        <end position="186"/>
    </location>
</feature>
<evidence type="ECO:0000313" key="3">
    <source>
        <dbReference type="EMBL" id="CAA6812991.1"/>
    </source>
</evidence>
<evidence type="ECO:0000259" key="2">
    <source>
        <dbReference type="Pfam" id="PF25973"/>
    </source>
</evidence>
<reference evidence="3" key="1">
    <citation type="submission" date="2020-01" db="EMBL/GenBank/DDBJ databases">
        <authorList>
            <person name="Meier V. D."/>
            <person name="Meier V D."/>
        </authorList>
    </citation>
    <scope>NUCLEOTIDE SEQUENCE</scope>
    <source>
        <strain evidence="3">HLG_WM_MAG_06</strain>
    </source>
</reference>
<dbReference type="Gene3D" id="2.40.50.100">
    <property type="match status" value="1"/>
</dbReference>
<dbReference type="GO" id="GO:0015562">
    <property type="term" value="F:efflux transmembrane transporter activity"/>
    <property type="evidence" value="ECO:0007669"/>
    <property type="project" value="TreeGrafter"/>
</dbReference>
<proteinExistence type="inferred from homology"/>
<dbReference type="PANTHER" id="PTHR30469:SF15">
    <property type="entry name" value="HLYD FAMILY OF SECRETION PROTEINS"/>
    <property type="match status" value="1"/>
</dbReference>
<gene>
    <name evidence="3" type="ORF">HELGO_WM5635</name>
</gene>
<organism evidence="3">
    <name type="scientific">uncultured Sulfurovum sp</name>
    <dbReference type="NCBI Taxonomy" id="269237"/>
    <lineage>
        <taxon>Bacteria</taxon>
        <taxon>Pseudomonadati</taxon>
        <taxon>Campylobacterota</taxon>
        <taxon>Epsilonproteobacteria</taxon>
        <taxon>Campylobacterales</taxon>
        <taxon>Sulfurovaceae</taxon>
        <taxon>Sulfurovum</taxon>
        <taxon>environmental samples</taxon>
    </lineage>
</organism>
<evidence type="ECO:0000256" key="1">
    <source>
        <dbReference type="ARBA" id="ARBA00009477"/>
    </source>
</evidence>
<dbReference type="Pfam" id="PF25973">
    <property type="entry name" value="BSH_CzcB"/>
    <property type="match status" value="1"/>
</dbReference>
<name>A0A6S6TCD2_9BACT</name>
<dbReference type="Gene3D" id="1.10.287.470">
    <property type="entry name" value="Helix hairpin bin"/>
    <property type="match status" value="1"/>
</dbReference>
<dbReference type="InterPro" id="IPR006143">
    <property type="entry name" value="RND_pump_MFP"/>
</dbReference>
<dbReference type="AlphaFoldDB" id="A0A6S6TCD2"/>
<sequence>MKHPIAYLLTILLFSLSPAYGEENYILKEEVHDLYFENHGRVEAIQRANLSAETAGVIEYLGVNISETFKKGDVLLKISSVLQNAKVKEIKHTVVSNQLDVNEKKRRYLRIKNLRKQNLATKEDLTQRETAYTRAKQTLAHSKEQLVQMNEIFSYTKVTAPFNGVVEQRHIRLSEKVSIGQELFSIYNKNKMRVVVAVPESILKKIKKHQKVLVEVERETYEIDFENIVIFPTSYNYSYTFRLIIPRKLSSSFHDGNFVSVKFKIGEEKALYLDNKYIHRKHEVTMVYLKKDEEIITQYIRLGKKENEKRKILSGLVSGDCVVVNAK</sequence>
<dbReference type="SUPFAM" id="SSF111369">
    <property type="entry name" value="HlyD-like secretion proteins"/>
    <property type="match status" value="1"/>
</dbReference>
<dbReference type="PANTHER" id="PTHR30469">
    <property type="entry name" value="MULTIDRUG RESISTANCE PROTEIN MDTA"/>
    <property type="match status" value="1"/>
</dbReference>
<dbReference type="InterPro" id="IPR058647">
    <property type="entry name" value="BSH_CzcB-like"/>
</dbReference>
<comment type="similarity">
    <text evidence="1">Belongs to the membrane fusion protein (MFP) (TC 8.A.1) family.</text>
</comment>
<protein>
    <recommendedName>
        <fullName evidence="2">CzcB-like barrel-sandwich hybrid domain-containing protein</fullName>
    </recommendedName>
</protein>
<dbReference type="Gene3D" id="2.40.30.170">
    <property type="match status" value="1"/>
</dbReference>